<feature type="compositionally biased region" description="Low complexity" evidence="1">
    <location>
        <begin position="54"/>
        <end position="67"/>
    </location>
</feature>
<dbReference type="EMBL" id="CDMZ01004519">
    <property type="protein sequence ID" value="CEM49995.1"/>
    <property type="molecule type" value="Genomic_DNA"/>
</dbReference>
<feature type="region of interest" description="Disordered" evidence="1">
    <location>
        <begin position="152"/>
        <end position="205"/>
    </location>
</feature>
<proteinExistence type="predicted"/>
<reference evidence="2" key="1">
    <citation type="submission" date="2014-11" db="EMBL/GenBank/DDBJ databases">
        <authorList>
            <person name="Otto D Thomas"/>
            <person name="Naeem Raeece"/>
        </authorList>
    </citation>
    <scope>NUCLEOTIDE SEQUENCE</scope>
</reference>
<dbReference type="AlphaFoldDB" id="A0A0G4HZL3"/>
<feature type="compositionally biased region" description="Basic and acidic residues" evidence="1">
    <location>
        <begin position="82"/>
        <end position="102"/>
    </location>
</feature>
<feature type="compositionally biased region" description="Basic residues" evidence="1">
    <location>
        <begin position="157"/>
        <end position="167"/>
    </location>
</feature>
<accession>A0A0G4HZL3</accession>
<protein>
    <submittedName>
        <fullName evidence="2">Uncharacterized protein</fullName>
    </submittedName>
</protein>
<feature type="compositionally biased region" description="Low complexity" evidence="1">
    <location>
        <begin position="106"/>
        <end position="126"/>
    </location>
</feature>
<gene>
    <name evidence="2" type="ORF">Cvel_1571</name>
</gene>
<dbReference type="VEuPathDB" id="CryptoDB:Cvel_1571"/>
<organism evidence="2">
    <name type="scientific">Chromera velia CCMP2878</name>
    <dbReference type="NCBI Taxonomy" id="1169474"/>
    <lineage>
        <taxon>Eukaryota</taxon>
        <taxon>Sar</taxon>
        <taxon>Alveolata</taxon>
        <taxon>Colpodellida</taxon>
        <taxon>Chromeraceae</taxon>
        <taxon>Chromera</taxon>
    </lineage>
</organism>
<evidence type="ECO:0000313" key="2">
    <source>
        <dbReference type="EMBL" id="CEM49995.1"/>
    </source>
</evidence>
<name>A0A0G4HZL3_9ALVE</name>
<feature type="region of interest" description="Disordered" evidence="1">
    <location>
        <begin position="45"/>
        <end position="131"/>
    </location>
</feature>
<evidence type="ECO:0000256" key="1">
    <source>
        <dbReference type="SAM" id="MobiDB-lite"/>
    </source>
</evidence>
<sequence length="218" mass="25047">MVQSYYRTPPQYPAQLHRSSAAPVANPMAVSYSVPVPSPKVVQIAPAQPAASTPVVVQQAPSQVQSSPEPPPVKEVQFADSPTRRGEYSRRRYGPPEDDRRPYPPYYGRRPPSPPQYYGGRRTPYYADDRYGYYDDDYYSYDYDYDYDPYYYCPPRPRARPPPRRRSPSPARAQPRCEYYDEDVRSDVGAPAAGPPGQPRPFSMRLDLREGYLNFNQE</sequence>
<feature type="region of interest" description="Disordered" evidence="1">
    <location>
        <begin position="1"/>
        <end position="21"/>
    </location>
</feature>